<dbReference type="Proteomes" id="UP000030689">
    <property type="component" value="Unassembled WGS sequence"/>
</dbReference>
<name>V4KH99_EUTSA</name>
<sequence length="78" mass="9097">MDRDWGRGWMSSTMHRDFFAEMDDCSESSTMMPMDVDDNESECVERFGGVIGGFFSSKPYDRDFFNSFEDDFDDSDIN</sequence>
<protein>
    <submittedName>
        <fullName evidence="1">Uncharacterized protein</fullName>
    </submittedName>
</protein>
<gene>
    <name evidence="1" type="ORF">EUTSA_v10003020mg</name>
</gene>
<keyword evidence="2" id="KW-1185">Reference proteome</keyword>
<evidence type="ECO:0000313" key="2">
    <source>
        <dbReference type="Proteomes" id="UP000030689"/>
    </source>
</evidence>
<evidence type="ECO:0000313" key="1">
    <source>
        <dbReference type="EMBL" id="ESQ37205.1"/>
    </source>
</evidence>
<dbReference type="KEGG" id="eus:EUTSA_v10003020mg"/>
<proteinExistence type="predicted"/>
<dbReference type="EMBL" id="KI517609">
    <property type="protein sequence ID" value="ESQ37205.1"/>
    <property type="molecule type" value="Genomic_DNA"/>
</dbReference>
<dbReference type="AlphaFoldDB" id="V4KH99"/>
<dbReference type="Gramene" id="ESQ37205">
    <property type="protein sequence ID" value="ESQ37205"/>
    <property type="gene ID" value="EUTSA_v10003020mg"/>
</dbReference>
<accession>V4KH99</accession>
<reference evidence="1 2" key="1">
    <citation type="journal article" date="2013" name="Front. Plant Sci.">
        <title>The Reference Genome of the Halophytic Plant Eutrema salsugineum.</title>
        <authorList>
            <person name="Yang R."/>
            <person name="Jarvis D.E."/>
            <person name="Chen H."/>
            <person name="Beilstein M.A."/>
            <person name="Grimwood J."/>
            <person name="Jenkins J."/>
            <person name="Shu S."/>
            <person name="Prochnik S."/>
            <person name="Xin M."/>
            <person name="Ma C."/>
            <person name="Schmutz J."/>
            <person name="Wing R.A."/>
            <person name="Mitchell-Olds T."/>
            <person name="Schumaker K.S."/>
            <person name="Wang X."/>
        </authorList>
    </citation>
    <scope>NUCLEOTIDE SEQUENCE [LARGE SCALE GENOMIC DNA]</scope>
</reference>
<organism evidence="1 2">
    <name type="scientific">Eutrema salsugineum</name>
    <name type="common">Saltwater cress</name>
    <name type="synonym">Sisymbrium salsugineum</name>
    <dbReference type="NCBI Taxonomy" id="72664"/>
    <lineage>
        <taxon>Eukaryota</taxon>
        <taxon>Viridiplantae</taxon>
        <taxon>Streptophyta</taxon>
        <taxon>Embryophyta</taxon>
        <taxon>Tracheophyta</taxon>
        <taxon>Spermatophyta</taxon>
        <taxon>Magnoliopsida</taxon>
        <taxon>eudicotyledons</taxon>
        <taxon>Gunneridae</taxon>
        <taxon>Pentapetalae</taxon>
        <taxon>rosids</taxon>
        <taxon>malvids</taxon>
        <taxon>Brassicales</taxon>
        <taxon>Brassicaceae</taxon>
        <taxon>Eutremeae</taxon>
        <taxon>Eutrema</taxon>
    </lineage>
</organism>